<feature type="compositionally biased region" description="Basic residues" evidence="1">
    <location>
        <begin position="471"/>
        <end position="490"/>
    </location>
</feature>
<name>A0A6J4S0U7_9ACTN</name>
<feature type="non-terminal residue" evidence="2">
    <location>
        <position position="834"/>
    </location>
</feature>
<reference evidence="2" key="1">
    <citation type="submission" date="2020-02" db="EMBL/GenBank/DDBJ databases">
        <authorList>
            <person name="Meier V. D."/>
        </authorList>
    </citation>
    <scope>NUCLEOTIDE SEQUENCE</scope>
    <source>
        <strain evidence="2">AVDCRST_MAG69</strain>
    </source>
</reference>
<dbReference type="EC" id="3.2.1.-" evidence="2"/>
<feature type="compositionally biased region" description="Basic and acidic residues" evidence="1">
    <location>
        <begin position="195"/>
        <end position="204"/>
    </location>
</feature>
<dbReference type="GO" id="GO:0016798">
    <property type="term" value="F:hydrolase activity, acting on glycosyl bonds"/>
    <property type="evidence" value="ECO:0007669"/>
    <property type="project" value="UniProtKB-KW"/>
</dbReference>
<keyword evidence="2" id="KW-0326">Glycosidase</keyword>
<evidence type="ECO:0000256" key="1">
    <source>
        <dbReference type="SAM" id="MobiDB-lite"/>
    </source>
</evidence>
<dbReference type="EMBL" id="CADCVP010000125">
    <property type="protein sequence ID" value="CAA9486609.1"/>
    <property type="molecule type" value="Genomic_DNA"/>
</dbReference>
<feature type="compositionally biased region" description="Basic and acidic residues" evidence="1">
    <location>
        <begin position="147"/>
        <end position="162"/>
    </location>
</feature>
<feature type="compositionally biased region" description="Basic residues" evidence="1">
    <location>
        <begin position="8"/>
        <end position="19"/>
    </location>
</feature>
<feature type="compositionally biased region" description="Basic and acidic residues" evidence="1">
    <location>
        <begin position="743"/>
        <end position="764"/>
    </location>
</feature>
<feature type="compositionally biased region" description="Basic and acidic residues" evidence="1">
    <location>
        <begin position="231"/>
        <end position="242"/>
    </location>
</feature>
<feature type="compositionally biased region" description="Basic and acidic residues" evidence="1">
    <location>
        <begin position="121"/>
        <end position="135"/>
    </location>
</feature>
<sequence length="834" mass="93658">APHPDHRPHVRRALRRGPRAARLCAGGGRVGRRRRTTARPDAEGGRTRPDRYARGRDRRAALERTARRDASRCSGGTRSGAFSLERPAGSDRRSCADSHRGVGARSSRSRRRLHRTPGTAGDDRLRAPLDLDLRSTVRGHGSGVRGSGRDPARKEAQDEARRPRAARGPPGTGPPPRRKPERQGPLLCRGGPGRGADRRAELLHRQVPRAALPAADLPGRRHRVRHPLGGPRRDQRDRDRLRPQPQRLLRRRTRLDAVHARHVEGLRRRRQPRRSQGPVQPGGRDLRGRPLFARLRRRQRSAQGRLRVQPRRLVRRLGPPARPRPRRPAGRSRRVADGSDSGPLPGSRQGQLRGPAHFARTPSPGRRQRRLRGRVPAGAARHPDLLPPRSAGDRRQRRPDRRHGSLRAARPLGQAPRRLRQHLHLRRSRRNRDAPPRSPAPAHDAHGDRPGAGPAPWRLPSRPAGLDHPQRRSPCRRPACRGPRERRRGRAALATASRIHGARRQGEAVRPSRPAERGPHGRRHTRGEARLRADRRRDALRSLRLRLAAAAQGRPRGRRHGPGPPRRRARRPRTAPALRDPSRGTRRAADRPQAHPRRLEAARVDGGVSRRRAQSVLRSRRQPAVGRADPAHEQGGADAPGGPQSADRHLRLRRARHPLGPDRPPGPGFARVPRRLGSAPHRQLAEVRARLLHRERQRVTSLLWQCRRHRRRQRHPDHGPSGLGVDHRHHHPAAADPAGHHGAGPDHLADEVRRNEQHLRDGRPRRPHPRGLATFLRREAGRAGTGVARRPPAPPVDRPRYAPRGDREPARPRAPLALRGQGRAPGLQRPRRRV</sequence>
<feature type="compositionally biased region" description="Low complexity" evidence="1">
    <location>
        <begin position="274"/>
        <end position="293"/>
    </location>
</feature>
<feature type="compositionally biased region" description="Basic and acidic residues" evidence="1">
    <location>
        <begin position="88"/>
        <end position="100"/>
    </location>
</feature>
<feature type="compositionally biased region" description="Basic residues" evidence="1">
    <location>
        <begin position="323"/>
        <end position="333"/>
    </location>
</feature>
<feature type="compositionally biased region" description="Basic and acidic residues" evidence="1">
    <location>
        <begin position="38"/>
        <end position="71"/>
    </location>
</feature>
<feature type="compositionally biased region" description="Basic residues" evidence="1">
    <location>
        <begin position="417"/>
        <end position="430"/>
    </location>
</feature>
<feature type="compositionally biased region" description="Basic residues" evidence="1">
    <location>
        <begin position="555"/>
        <end position="573"/>
    </location>
</feature>
<accession>A0A6J4S0U7</accession>
<protein>
    <submittedName>
        <fullName evidence="2">GH23 / GH103</fullName>
        <ecNumber evidence="2">3.2.1.-</ecNumber>
    </submittedName>
</protein>
<feature type="region of interest" description="Disordered" evidence="1">
    <location>
        <begin position="1"/>
        <end position="535"/>
    </location>
</feature>
<proteinExistence type="predicted"/>
<feature type="compositionally biased region" description="Basic and acidic residues" evidence="1">
    <location>
        <begin position="526"/>
        <end position="535"/>
    </location>
</feature>
<feature type="compositionally biased region" description="Basic residues" evidence="1">
    <location>
        <begin position="395"/>
        <end position="405"/>
    </location>
</feature>
<evidence type="ECO:0000313" key="2">
    <source>
        <dbReference type="EMBL" id="CAA9486609.1"/>
    </source>
</evidence>
<feature type="non-terminal residue" evidence="2">
    <location>
        <position position="1"/>
    </location>
</feature>
<feature type="compositionally biased region" description="Basic and acidic residues" evidence="1">
    <location>
        <begin position="580"/>
        <end position="603"/>
    </location>
</feature>
<feature type="region of interest" description="Disordered" evidence="1">
    <location>
        <begin position="548"/>
        <end position="646"/>
    </location>
</feature>
<organism evidence="2">
    <name type="scientific">uncultured Solirubrobacteraceae bacterium</name>
    <dbReference type="NCBI Taxonomy" id="1162706"/>
    <lineage>
        <taxon>Bacteria</taxon>
        <taxon>Bacillati</taxon>
        <taxon>Actinomycetota</taxon>
        <taxon>Thermoleophilia</taxon>
        <taxon>Solirubrobacterales</taxon>
        <taxon>Solirubrobacteraceae</taxon>
        <taxon>environmental samples</taxon>
    </lineage>
</organism>
<feature type="compositionally biased region" description="Basic and acidic residues" evidence="1">
    <location>
        <begin position="797"/>
        <end position="811"/>
    </location>
</feature>
<dbReference type="AlphaFoldDB" id="A0A6J4S0U7"/>
<feature type="region of interest" description="Disordered" evidence="1">
    <location>
        <begin position="709"/>
        <end position="834"/>
    </location>
</feature>
<keyword evidence="2" id="KW-0378">Hydrolase</keyword>
<gene>
    <name evidence="2" type="ORF">AVDCRST_MAG69-1109</name>
</gene>
<feature type="compositionally biased region" description="Basic residues" evidence="1">
    <location>
        <begin position="609"/>
        <end position="621"/>
    </location>
</feature>
<feature type="compositionally biased region" description="Basic and acidic residues" evidence="1">
    <location>
        <begin position="254"/>
        <end position="266"/>
    </location>
</feature>